<name>A0A1R3IP45_9ROSI</name>
<evidence type="ECO:0000313" key="2">
    <source>
        <dbReference type="Proteomes" id="UP000187203"/>
    </source>
</evidence>
<reference evidence="2" key="1">
    <citation type="submission" date="2013-09" db="EMBL/GenBank/DDBJ databases">
        <title>Corchorus olitorius genome sequencing.</title>
        <authorList>
            <person name="Alam M."/>
            <person name="Haque M.S."/>
            <person name="Islam M.S."/>
            <person name="Emdad E.M."/>
            <person name="Islam M.M."/>
            <person name="Ahmed B."/>
            <person name="Halim A."/>
            <person name="Hossen Q.M.M."/>
            <person name="Hossain M.Z."/>
            <person name="Ahmed R."/>
            <person name="Khan M.M."/>
            <person name="Islam R."/>
            <person name="Rashid M.M."/>
            <person name="Khan S.A."/>
            <person name="Rahman M.S."/>
            <person name="Alam M."/>
            <person name="Yahiya A.S."/>
            <person name="Khan M.S."/>
            <person name="Azam M.S."/>
            <person name="Haque T."/>
            <person name="Lashkar M.Z.H."/>
            <person name="Akhand A.I."/>
            <person name="Morshed G."/>
            <person name="Roy S."/>
            <person name="Uddin K.S."/>
            <person name="Rabeya T."/>
            <person name="Hossain A.S."/>
            <person name="Chowdhury A."/>
            <person name="Snigdha A.R."/>
            <person name="Mortoza M.S."/>
            <person name="Matin S.A."/>
            <person name="Hoque S.M.E."/>
            <person name="Islam M.K."/>
            <person name="Roy D.K."/>
            <person name="Haider R."/>
            <person name="Moosa M.M."/>
            <person name="Elias S.M."/>
            <person name="Hasan A.M."/>
            <person name="Jahan S."/>
            <person name="Shafiuddin M."/>
            <person name="Mahmood N."/>
            <person name="Shommy N.S."/>
        </authorList>
    </citation>
    <scope>NUCLEOTIDE SEQUENCE [LARGE SCALE GENOMIC DNA]</scope>
    <source>
        <strain evidence="2">cv. O-4</strain>
    </source>
</reference>
<protein>
    <submittedName>
        <fullName evidence="1">Uncharacterized protein</fullName>
    </submittedName>
</protein>
<dbReference type="AlphaFoldDB" id="A0A1R3IP45"/>
<evidence type="ECO:0000313" key="1">
    <source>
        <dbReference type="EMBL" id="OMO84352.1"/>
    </source>
</evidence>
<comment type="caution">
    <text evidence="1">The sequence shown here is derived from an EMBL/GenBank/DDBJ whole genome shotgun (WGS) entry which is preliminary data.</text>
</comment>
<accession>A0A1R3IP45</accession>
<proteinExistence type="predicted"/>
<dbReference type="EMBL" id="AWUE01017851">
    <property type="protein sequence ID" value="OMO84352.1"/>
    <property type="molecule type" value="Genomic_DNA"/>
</dbReference>
<keyword evidence="2" id="KW-1185">Reference proteome</keyword>
<gene>
    <name evidence="1" type="ORF">COLO4_22105</name>
</gene>
<dbReference type="Proteomes" id="UP000187203">
    <property type="component" value="Unassembled WGS sequence"/>
</dbReference>
<organism evidence="1 2">
    <name type="scientific">Corchorus olitorius</name>
    <dbReference type="NCBI Taxonomy" id="93759"/>
    <lineage>
        <taxon>Eukaryota</taxon>
        <taxon>Viridiplantae</taxon>
        <taxon>Streptophyta</taxon>
        <taxon>Embryophyta</taxon>
        <taxon>Tracheophyta</taxon>
        <taxon>Spermatophyta</taxon>
        <taxon>Magnoliopsida</taxon>
        <taxon>eudicotyledons</taxon>
        <taxon>Gunneridae</taxon>
        <taxon>Pentapetalae</taxon>
        <taxon>rosids</taxon>
        <taxon>malvids</taxon>
        <taxon>Malvales</taxon>
        <taxon>Malvaceae</taxon>
        <taxon>Grewioideae</taxon>
        <taxon>Apeibeae</taxon>
        <taxon>Corchorus</taxon>
    </lineage>
</organism>
<sequence>MAQNFNKFDQIYPSQAKKWLPIATKWRPKRQIYKEAKATPHCHYSLVNVV</sequence>